<dbReference type="Proteomes" id="UP000799429">
    <property type="component" value="Unassembled WGS sequence"/>
</dbReference>
<protein>
    <submittedName>
        <fullName evidence="2">Uncharacterized protein</fullName>
    </submittedName>
</protein>
<comment type="caution">
    <text evidence="2">The sequence shown here is derived from an EMBL/GenBank/DDBJ whole genome shotgun (WGS) entry which is preliminary data.</text>
</comment>
<reference evidence="2" key="1">
    <citation type="journal article" date="2020" name="Stud. Mycol.">
        <title>101 Dothideomycetes genomes: a test case for predicting lifestyles and emergence of pathogens.</title>
        <authorList>
            <person name="Haridas S."/>
            <person name="Albert R."/>
            <person name="Binder M."/>
            <person name="Bloem J."/>
            <person name="Labutti K."/>
            <person name="Salamov A."/>
            <person name="Andreopoulos B."/>
            <person name="Baker S."/>
            <person name="Barry K."/>
            <person name="Bills G."/>
            <person name="Bluhm B."/>
            <person name="Cannon C."/>
            <person name="Castanera R."/>
            <person name="Culley D."/>
            <person name="Daum C."/>
            <person name="Ezra D."/>
            <person name="Gonzalez J."/>
            <person name="Henrissat B."/>
            <person name="Kuo A."/>
            <person name="Liang C."/>
            <person name="Lipzen A."/>
            <person name="Lutzoni F."/>
            <person name="Magnuson J."/>
            <person name="Mondo S."/>
            <person name="Nolan M."/>
            <person name="Ohm R."/>
            <person name="Pangilinan J."/>
            <person name="Park H.-J."/>
            <person name="Ramirez L."/>
            <person name="Alfaro M."/>
            <person name="Sun H."/>
            <person name="Tritt A."/>
            <person name="Yoshinaga Y."/>
            <person name="Zwiers L.-H."/>
            <person name="Turgeon B."/>
            <person name="Goodwin S."/>
            <person name="Spatafora J."/>
            <person name="Crous P."/>
            <person name="Grigoriev I."/>
        </authorList>
    </citation>
    <scope>NUCLEOTIDE SEQUENCE</scope>
    <source>
        <strain evidence="2">CBS 101060</strain>
    </source>
</reference>
<gene>
    <name evidence="2" type="ORF">M501DRAFT_996524</name>
</gene>
<name>A0A9P4S6X0_9PEZI</name>
<accession>A0A9P4S6X0</accession>
<feature type="region of interest" description="Disordered" evidence="1">
    <location>
        <begin position="49"/>
        <end position="77"/>
    </location>
</feature>
<proteinExistence type="predicted"/>
<evidence type="ECO:0000313" key="3">
    <source>
        <dbReference type="Proteomes" id="UP000799429"/>
    </source>
</evidence>
<dbReference type="EMBL" id="MU006102">
    <property type="protein sequence ID" value="KAF2836841.1"/>
    <property type="molecule type" value="Genomic_DNA"/>
</dbReference>
<sequence>MAVRPRNPATTVEDGRLNRAIMDTMHDVALSAENAILLRDSLDASARRGNLGDDDFSILADDGTNSETETSDEVPRL</sequence>
<dbReference type="AlphaFoldDB" id="A0A9P4S6X0"/>
<evidence type="ECO:0000256" key="1">
    <source>
        <dbReference type="SAM" id="MobiDB-lite"/>
    </source>
</evidence>
<evidence type="ECO:0000313" key="2">
    <source>
        <dbReference type="EMBL" id="KAF2836841.1"/>
    </source>
</evidence>
<organism evidence="2 3">
    <name type="scientific">Patellaria atrata CBS 101060</name>
    <dbReference type="NCBI Taxonomy" id="1346257"/>
    <lineage>
        <taxon>Eukaryota</taxon>
        <taxon>Fungi</taxon>
        <taxon>Dikarya</taxon>
        <taxon>Ascomycota</taxon>
        <taxon>Pezizomycotina</taxon>
        <taxon>Dothideomycetes</taxon>
        <taxon>Dothideomycetes incertae sedis</taxon>
        <taxon>Patellariales</taxon>
        <taxon>Patellariaceae</taxon>
        <taxon>Patellaria</taxon>
    </lineage>
</organism>
<keyword evidence="3" id="KW-1185">Reference proteome</keyword>